<dbReference type="eggNOG" id="ENOG50308R5">
    <property type="taxonomic scope" value="Bacteria"/>
</dbReference>
<evidence type="ECO:0000256" key="1">
    <source>
        <dbReference type="SAM" id="SignalP"/>
    </source>
</evidence>
<keyword evidence="3" id="KW-1185">Reference proteome</keyword>
<dbReference type="AlphaFoldDB" id="E4U1E2"/>
<dbReference type="STRING" id="709032.Sulku_1819"/>
<proteinExistence type="predicted"/>
<dbReference type="RefSeq" id="WP_013460676.1">
    <property type="nucleotide sequence ID" value="NC_014762.1"/>
</dbReference>
<keyword evidence="1" id="KW-0732">Signal</keyword>
<gene>
    <name evidence="2" type="ordered locus">Sulku_1819</name>
</gene>
<dbReference type="OrthoDB" id="6266725at2"/>
<organism evidence="2 3">
    <name type="scientific">Sulfuricurvum kujiense (strain ATCC BAA-921 / DSM 16994 / JCM 11577 / YK-1)</name>
    <dbReference type="NCBI Taxonomy" id="709032"/>
    <lineage>
        <taxon>Bacteria</taxon>
        <taxon>Pseudomonadati</taxon>
        <taxon>Campylobacterota</taxon>
        <taxon>Epsilonproteobacteria</taxon>
        <taxon>Campylobacterales</taxon>
        <taxon>Sulfurimonadaceae</taxon>
        <taxon>Sulfuricurvum</taxon>
    </lineage>
</organism>
<name>E4U1E2_SULKY</name>
<evidence type="ECO:0000313" key="2">
    <source>
        <dbReference type="EMBL" id="ADR34479.1"/>
    </source>
</evidence>
<sequence length="124" mass="13168">MKKLILIPLMFATMLTANESFNSEISHFGGGVVIAGALTAVGDRYYPENRAMFGFGVSSVGFAIEEIVVTAKHGNLWGNLLDVAAHTAGSALGAVITDKYLLTPVISQNGMNGNFVGLYTRIPF</sequence>
<feature type="signal peptide" evidence="1">
    <location>
        <begin position="1"/>
        <end position="17"/>
    </location>
</feature>
<reference evidence="2 3" key="1">
    <citation type="journal article" date="2012" name="Stand. Genomic Sci.">
        <title>Complete genome sequence of the sulfur compounds oxidizing chemolithoautotroph Sulfuricurvum kujiense type strain (YK-1(T)).</title>
        <authorList>
            <person name="Han C."/>
            <person name="Kotsyurbenko O."/>
            <person name="Chertkov O."/>
            <person name="Held B."/>
            <person name="Lapidus A."/>
            <person name="Nolan M."/>
            <person name="Lucas S."/>
            <person name="Hammon N."/>
            <person name="Deshpande S."/>
            <person name="Cheng J.F."/>
            <person name="Tapia R."/>
            <person name="Goodwin L.A."/>
            <person name="Pitluck S."/>
            <person name="Liolios K."/>
            <person name="Pagani I."/>
            <person name="Ivanova N."/>
            <person name="Mavromatis K."/>
            <person name="Mikhailova N."/>
            <person name="Pati A."/>
            <person name="Chen A."/>
            <person name="Palaniappan K."/>
            <person name="Land M."/>
            <person name="Hauser L."/>
            <person name="Chang Y.J."/>
            <person name="Jeffries C.D."/>
            <person name="Brambilla E.M."/>
            <person name="Rohde M."/>
            <person name="Spring S."/>
            <person name="Sikorski J."/>
            <person name="Goker M."/>
            <person name="Woyke T."/>
            <person name="Bristow J."/>
            <person name="Eisen J.A."/>
            <person name="Markowitz V."/>
            <person name="Hugenholtz P."/>
            <person name="Kyrpides N.C."/>
            <person name="Klenk H.P."/>
            <person name="Detter J.C."/>
        </authorList>
    </citation>
    <scope>NUCLEOTIDE SEQUENCE [LARGE SCALE GENOMIC DNA]</scope>
    <source>
        <strain evidence="3">ATCC BAA-921 / DSM 16994 / JCM 11577 / YK-1</strain>
    </source>
</reference>
<dbReference type="Proteomes" id="UP000008721">
    <property type="component" value="Chromosome"/>
</dbReference>
<accession>E4U1E2</accession>
<evidence type="ECO:0008006" key="4">
    <source>
        <dbReference type="Google" id="ProtNLM"/>
    </source>
</evidence>
<feature type="chain" id="PRO_5003187505" description="Lipoprotein" evidence="1">
    <location>
        <begin position="18"/>
        <end position="124"/>
    </location>
</feature>
<dbReference type="HOGENOM" id="CLU_151328_0_0_7"/>
<protein>
    <recommendedName>
        <fullName evidence="4">Lipoprotein</fullName>
    </recommendedName>
</protein>
<dbReference type="EMBL" id="CP002355">
    <property type="protein sequence ID" value="ADR34479.1"/>
    <property type="molecule type" value="Genomic_DNA"/>
</dbReference>
<dbReference type="KEGG" id="sku:Sulku_1819"/>
<evidence type="ECO:0000313" key="3">
    <source>
        <dbReference type="Proteomes" id="UP000008721"/>
    </source>
</evidence>